<dbReference type="PANTHER" id="PTHR47926">
    <property type="entry name" value="PENTATRICOPEPTIDE REPEAT-CONTAINING PROTEIN"/>
    <property type="match status" value="1"/>
</dbReference>
<dbReference type="Pfam" id="PF13041">
    <property type="entry name" value="PPR_2"/>
    <property type="match status" value="2"/>
</dbReference>
<keyword evidence="1" id="KW-0677">Repeat</keyword>
<evidence type="ECO:0000256" key="1">
    <source>
        <dbReference type="ARBA" id="ARBA00022737"/>
    </source>
</evidence>
<dbReference type="InterPro" id="IPR002885">
    <property type="entry name" value="PPR_rpt"/>
</dbReference>
<dbReference type="GO" id="GO:0099402">
    <property type="term" value="P:plant organ development"/>
    <property type="evidence" value="ECO:0007669"/>
    <property type="project" value="UniProtKB-ARBA"/>
</dbReference>
<sequence>MYVVNKALPHSNLGHQQRLRPTSPSKPPWTRRPRLRSLRPPHPALHGAPPGRSGEAAPRPPRPLLRHPRQLPASKLINFYSKTNNLNYARKLFDQIPHPNAFSWNAMLVGYSLNNVHVDTLKLFSAIVSSCSEPDNFTVTCVLKALGALLSGSKLAKEECKELYREMTSLGKFRPVGLTAVSVLQACLQSNDLMLGMEVHQFVNENQIKMDVLHCNALIGLYARCGSLDYAQELFDEMSEKDEVTYGSLASGYMFHSKKPKLSTGNAVISSLVQNNRHEDALDLTREMQSCGCKPNTVTLSSIFPTILYFSNLKVGKEVHAYAVKNNFDGNIYVATAIIDTYAKSGFLNGAQRAFDQAKCMSLIIWKSIISAYTSHGDADTPLSILYKMLNNGIQPDQVTFTTVLTACSHSGVVDEAWKIFDAMFPKYAIFPSVEHYACMVSVLSRAGKLSEAADFIHKMPVEMGRS</sequence>
<dbReference type="Proteomes" id="UP000290289">
    <property type="component" value="Chromosome 4"/>
</dbReference>
<dbReference type="PROSITE" id="PS51375">
    <property type="entry name" value="PPR"/>
    <property type="match status" value="4"/>
</dbReference>
<evidence type="ECO:0008006" key="6">
    <source>
        <dbReference type="Google" id="ProtNLM"/>
    </source>
</evidence>
<dbReference type="Pfam" id="PF01535">
    <property type="entry name" value="PPR"/>
    <property type="match status" value="2"/>
</dbReference>
<feature type="repeat" description="PPR" evidence="2">
    <location>
        <begin position="397"/>
        <end position="427"/>
    </location>
</feature>
<comment type="caution">
    <text evidence="4">The sequence shown here is derived from an EMBL/GenBank/DDBJ whole genome shotgun (WGS) entry which is preliminary data.</text>
</comment>
<dbReference type="GO" id="GO:0003723">
    <property type="term" value="F:RNA binding"/>
    <property type="evidence" value="ECO:0007669"/>
    <property type="project" value="InterPro"/>
</dbReference>
<dbReference type="GO" id="GO:0009451">
    <property type="term" value="P:RNA modification"/>
    <property type="evidence" value="ECO:0007669"/>
    <property type="project" value="InterPro"/>
</dbReference>
<dbReference type="FunFam" id="1.25.40.10:FF:000158">
    <property type="entry name" value="pentatricopeptide repeat-containing protein At2g33680"/>
    <property type="match status" value="1"/>
</dbReference>
<dbReference type="PANTHER" id="PTHR47926:SF472">
    <property type="entry name" value="REPEAT (PPR) SUPERFAMILY PROTEIN, PUTATIVE-RELATED"/>
    <property type="match status" value="1"/>
</dbReference>
<keyword evidence="5" id="KW-1185">Reference proteome</keyword>
<feature type="repeat" description="PPR" evidence="2">
    <location>
        <begin position="261"/>
        <end position="295"/>
    </location>
</feature>
<feature type="repeat" description="PPR" evidence="2">
    <location>
        <begin position="211"/>
        <end position="245"/>
    </location>
</feature>
<evidence type="ECO:0000256" key="3">
    <source>
        <dbReference type="SAM" id="MobiDB-lite"/>
    </source>
</evidence>
<dbReference type="AlphaFoldDB" id="A0A498K7N0"/>
<proteinExistence type="predicted"/>
<feature type="compositionally biased region" description="Basic residues" evidence="3">
    <location>
        <begin position="29"/>
        <end position="39"/>
    </location>
</feature>
<feature type="region of interest" description="Disordered" evidence="3">
    <location>
        <begin position="1"/>
        <end position="68"/>
    </location>
</feature>
<evidence type="ECO:0000256" key="2">
    <source>
        <dbReference type="PROSITE-ProRule" id="PRU00708"/>
    </source>
</evidence>
<reference evidence="4 5" key="1">
    <citation type="submission" date="2018-10" db="EMBL/GenBank/DDBJ databases">
        <title>A high-quality apple genome assembly.</title>
        <authorList>
            <person name="Hu J."/>
        </authorList>
    </citation>
    <scope>NUCLEOTIDE SEQUENCE [LARGE SCALE GENOMIC DNA]</scope>
    <source>
        <strain evidence="5">cv. HFTH1</strain>
        <tissue evidence="4">Young leaf</tissue>
    </source>
</reference>
<dbReference type="EMBL" id="RDQH01000330">
    <property type="protein sequence ID" value="RXI01362.1"/>
    <property type="molecule type" value="Genomic_DNA"/>
</dbReference>
<evidence type="ECO:0000313" key="5">
    <source>
        <dbReference type="Proteomes" id="UP000290289"/>
    </source>
</evidence>
<protein>
    <recommendedName>
        <fullName evidence="6">Pentacotripeptide-repeat region of PRORP domain-containing protein</fullName>
    </recommendedName>
</protein>
<dbReference type="InterPro" id="IPR011990">
    <property type="entry name" value="TPR-like_helical_dom_sf"/>
</dbReference>
<feature type="repeat" description="PPR" evidence="2">
    <location>
        <begin position="362"/>
        <end position="396"/>
    </location>
</feature>
<organism evidence="4 5">
    <name type="scientific">Malus domestica</name>
    <name type="common">Apple</name>
    <name type="synonym">Pyrus malus</name>
    <dbReference type="NCBI Taxonomy" id="3750"/>
    <lineage>
        <taxon>Eukaryota</taxon>
        <taxon>Viridiplantae</taxon>
        <taxon>Streptophyta</taxon>
        <taxon>Embryophyta</taxon>
        <taxon>Tracheophyta</taxon>
        <taxon>Spermatophyta</taxon>
        <taxon>Magnoliopsida</taxon>
        <taxon>eudicotyledons</taxon>
        <taxon>Gunneridae</taxon>
        <taxon>Pentapetalae</taxon>
        <taxon>rosids</taxon>
        <taxon>fabids</taxon>
        <taxon>Rosales</taxon>
        <taxon>Rosaceae</taxon>
        <taxon>Amygdaloideae</taxon>
        <taxon>Maleae</taxon>
        <taxon>Malus</taxon>
    </lineage>
</organism>
<feature type="compositionally biased region" description="Polar residues" evidence="3">
    <location>
        <begin position="13"/>
        <end position="23"/>
    </location>
</feature>
<evidence type="ECO:0000313" key="4">
    <source>
        <dbReference type="EMBL" id="RXI01362.1"/>
    </source>
</evidence>
<gene>
    <name evidence="4" type="ORF">DVH24_001596</name>
</gene>
<accession>A0A498K7N0</accession>
<dbReference type="NCBIfam" id="TIGR00756">
    <property type="entry name" value="PPR"/>
    <property type="match status" value="2"/>
</dbReference>
<name>A0A498K7N0_MALDO</name>
<dbReference type="Gene3D" id="1.25.40.10">
    <property type="entry name" value="Tetratricopeptide repeat domain"/>
    <property type="match status" value="3"/>
</dbReference>
<dbReference type="InterPro" id="IPR046960">
    <property type="entry name" value="PPR_At4g14850-like_plant"/>
</dbReference>